<dbReference type="FunFam" id="2.60.120.290:FF:000003">
    <property type="entry name" value="Neuropilin"/>
    <property type="match status" value="1"/>
</dbReference>
<evidence type="ECO:0000256" key="3">
    <source>
        <dbReference type="ARBA" id="ARBA00023157"/>
    </source>
</evidence>
<dbReference type="Gene3D" id="2.60.40.60">
    <property type="entry name" value="Cadherins"/>
    <property type="match status" value="1"/>
</dbReference>
<feature type="region of interest" description="Disordered" evidence="7">
    <location>
        <begin position="86"/>
        <end position="130"/>
    </location>
</feature>
<dbReference type="CDD" id="cd11304">
    <property type="entry name" value="Cadherin_repeat"/>
    <property type="match status" value="1"/>
</dbReference>
<keyword evidence="8" id="KW-0812">Transmembrane</keyword>
<dbReference type="PANTHER" id="PTHR24251:SF37">
    <property type="entry name" value="CUB DOMAIN-CONTAINING PROTEIN"/>
    <property type="match status" value="1"/>
</dbReference>
<feature type="disulfide bond" evidence="6">
    <location>
        <begin position="359"/>
        <end position="386"/>
    </location>
</feature>
<sequence>MSENASNGTTSSPKYGGSYDAVPVNWVVLSMVIGGVFVVGFLISLVSPCLYVSLRSAPWEEELEGLSEVERAEALGRIPRGAYERWRRKKKEESKKMEETSVNQESGEGKMSKQESLQSEIRKRETEGVMRNQASLRSKMTVQETFQSEMKHKLTFPLLNLPSASSDVNCTSGAYLVIRNGIHENSPVMKRLCAGAGDSTGSPLIGQSHHLRIEFHSGDATGAAGQGFRIAVEEMTNGCGGIIHAQTGSLTSPNFPGNYPPNSLCEWTLVAEPGYHFQLNFTERFHLEGSVNCRNDFVRVSDVEHVDREISRLISLGLFCGRELPQSIFTSNSSETKIVFRSNEAVQADGFKISWNTTCGETFYGVTSGTFMSPGHPENYPNYAVCEYKIIASPQRQTILLKFDQELFDVEAAYNCRYDAVEVFKDNGVRDGGALCGREAPSADYTSRNVMIVRFRTDGSGVGRGFKASFETYGVLTTFHGANEAGSCQLPSASYSTPFAVALGSIPSLKHITYRPSMCGKVLRVSGCGGRDIDVIVNNANIGGGLDLYVDVGDVADITDTDITDSRRRHPRQSSPTFPTVVADIPDNCYGNITTFPAIVASPTVTLAYTDYCIWLLTAPANRSLPINGDMNPVCPERGDFGMRLGDGNGLIAWFRETVPENSLVPQVLLELRATDIDLALFGQVHYELDQSDNTGTFRAKTVGDRGILSLVRSLDYEQQTVHQARPA</sequence>
<dbReference type="InterPro" id="IPR000859">
    <property type="entry name" value="CUB_dom"/>
</dbReference>
<dbReference type="Pfam" id="PF00431">
    <property type="entry name" value="CUB"/>
    <property type="match status" value="2"/>
</dbReference>
<dbReference type="InterPro" id="IPR035914">
    <property type="entry name" value="Sperma_CUB_dom_sf"/>
</dbReference>
<keyword evidence="5" id="KW-0106">Calcium</keyword>
<evidence type="ECO:0000256" key="5">
    <source>
        <dbReference type="PROSITE-ProRule" id="PRU00043"/>
    </source>
</evidence>
<dbReference type="SMART" id="SM00042">
    <property type="entry name" value="CUB"/>
    <property type="match status" value="2"/>
</dbReference>
<keyword evidence="4" id="KW-0325">Glycoprotein</keyword>
<dbReference type="OrthoDB" id="6379334at2759"/>
<name>A0A7R8ZKX5_9CRUS</name>
<dbReference type="InterPro" id="IPR015919">
    <property type="entry name" value="Cadherin-like_sf"/>
</dbReference>
<dbReference type="PROSITE" id="PS01180">
    <property type="entry name" value="CUB"/>
    <property type="match status" value="2"/>
</dbReference>
<keyword evidence="1" id="KW-0732">Signal</keyword>
<evidence type="ECO:0000256" key="7">
    <source>
        <dbReference type="SAM" id="MobiDB-lite"/>
    </source>
</evidence>
<evidence type="ECO:0000256" key="2">
    <source>
        <dbReference type="ARBA" id="ARBA00022737"/>
    </source>
</evidence>
<dbReference type="SUPFAM" id="SSF49313">
    <property type="entry name" value="Cadherin-like"/>
    <property type="match status" value="1"/>
</dbReference>
<evidence type="ECO:0000256" key="8">
    <source>
        <dbReference type="SAM" id="Phobius"/>
    </source>
</evidence>
<feature type="transmembrane region" description="Helical" evidence="8">
    <location>
        <begin position="26"/>
        <end position="46"/>
    </location>
</feature>
<keyword evidence="2" id="KW-0677">Repeat</keyword>
<keyword evidence="8" id="KW-1133">Transmembrane helix</keyword>
<evidence type="ECO:0000256" key="4">
    <source>
        <dbReference type="ARBA" id="ARBA00023180"/>
    </source>
</evidence>
<dbReference type="FunFam" id="2.60.120.290:FF:000013">
    <property type="entry name" value="Membrane frizzled-related protein"/>
    <property type="match status" value="1"/>
</dbReference>
<comment type="caution">
    <text evidence="6">Lacks conserved residue(s) required for the propagation of feature annotation.</text>
</comment>
<dbReference type="EMBL" id="OB661548">
    <property type="protein sequence ID" value="CAD7228472.1"/>
    <property type="molecule type" value="Genomic_DNA"/>
</dbReference>
<keyword evidence="3 6" id="KW-1015">Disulfide bond</keyword>
<evidence type="ECO:0000256" key="1">
    <source>
        <dbReference type="ARBA" id="ARBA00022729"/>
    </source>
</evidence>
<dbReference type="Gene3D" id="2.60.120.290">
    <property type="entry name" value="Spermadhesin, CUB domain"/>
    <property type="match status" value="3"/>
</dbReference>
<organism evidence="9">
    <name type="scientific">Cyprideis torosa</name>
    <dbReference type="NCBI Taxonomy" id="163714"/>
    <lineage>
        <taxon>Eukaryota</taxon>
        <taxon>Metazoa</taxon>
        <taxon>Ecdysozoa</taxon>
        <taxon>Arthropoda</taxon>
        <taxon>Crustacea</taxon>
        <taxon>Oligostraca</taxon>
        <taxon>Ostracoda</taxon>
        <taxon>Podocopa</taxon>
        <taxon>Podocopida</taxon>
        <taxon>Cytherocopina</taxon>
        <taxon>Cytheroidea</taxon>
        <taxon>Cytherideidae</taxon>
        <taxon>Cyprideis</taxon>
    </lineage>
</organism>
<dbReference type="PANTHER" id="PTHR24251">
    <property type="entry name" value="OVOCHYMASE-RELATED"/>
    <property type="match status" value="1"/>
</dbReference>
<keyword evidence="8" id="KW-0472">Membrane</keyword>
<dbReference type="PROSITE" id="PS50268">
    <property type="entry name" value="CADHERIN_2"/>
    <property type="match status" value="1"/>
</dbReference>
<dbReference type="SUPFAM" id="SSF49854">
    <property type="entry name" value="Spermadhesin, CUB domain"/>
    <property type="match status" value="3"/>
</dbReference>
<proteinExistence type="predicted"/>
<evidence type="ECO:0000256" key="6">
    <source>
        <dbReference type="PROSITE-ProRule" id="PRU00059"/>
    </source>
</evidence>
<dbReference type="GO" id="GO:0007156">
    <property type="term" value="P:homophilic cell adhesion via plasma membrane adhesion molecules"/>
    <property type="evidence" value="ECO:0007669"/>
    <property type="project" value="InterPro"/>
</dbReference>
<gene>
    <name evidence="9" type="ORF">CTOB1V02_LOCUS6355</name>
</gene>
<reference evidence="9" key="1">
    <citation type="submission" date="2020-11" db="EMBL/GenBank/DDBJ databases">
        <authorList>
            <person name="Tran Van P."/>
        </authorList>
    </citation>
    <scope>NUCLEOTIDE SEQUENCE</scope>
</reference>
<dbReference type="InterPro" id="IPR002126">
    <property type="entry name" value="Cadherin-like_dom"/>
</dbReference>
<dbReference type="AlphaFoldDB" id="A0A7R8ZKX5"/>
<dbReference type="GO" id="GO:0005509">
    <property type="term" value="F:calcium ion binding"/>
    <property type="evidence" value="ECO:0007669"/>
    <property type="project" value="UniProtKB-UniRule"/>
</dbReference>
<dbReference type="CDD" id="cd00041">
    <property type="entry name" value="CUB"/>
    <property type="match status" value="2"/>
</dbReference>
<evidence type="ECO:0000313" key="9">
    <source>
        <dbReference type="EMBL" id="CAD7228472.1"/>
    </source>
</evidence>
<protein>
    <submittedName>
        <fullName evidence="9">Uncharacterized protein</fullName>
    </submittedName>
</protein>
<dbReference type="GO" id="GO:0016020">
    <property type="term" value="C:membrane"/>
    <property type="evidence" value="ECO:0007669"/>
    <property type="project" value="InterPro"/>
</dbReference>
<accession>A0A7R8ZKX5</accession>